<name>A0A0L7RIN1_9HYME</name>
<evidence type="ECO:0000313" key="1">
    <source>
        <dbReference type="EMBL" id="KOC70684.1"/>
    </source>
</evidence>
<evidence type="ECO:0000313" key="2">
    <source>
        <dbReference type="Proteomes" id="UP000053825"/>
    </source>
</evidence>
<reference evidence="1 2" key="1">
    <citation type="submission" date="2015-07" db="EMBL/GenBank/DDBJ databases">
        <title>The genome of Habropoda laboriosa.</title>
        <authorList>
            <person name="Pan H."/>
            <person name="Kapheim K."/>
        </authorList>
    </citation>
    <scope>NUCLEOTIDE SEQUENCE [LARGE SCALE GENOMIC DNA]</scope>
    <source>
        <strain evidence="1">0110345459</strain>
    </source>
</reference>
<protein>
    <submittedName>
        <fullName evidence="1">Uncharacterized protein</fullName>
    </submittedName>
</protein>
<dbReference type="AlphaFoldDB" id="A0A0L7RIN1"/>
<organism evidence="1 2">
    <name type="scientific">Habropoda laboriosa</name>
    <dbReference type="NCBI Taxonomy" id="597456"/>
    <lineage>
        <taxon>Eukaryota</taxon>
        <taxon>Metazoa</taxon>
        <taxon>Ecdysozoa</taxon>
        <taxon>Arthropoda</taxon>
        <taxon>Hexapoda</taxon>
        <taxon>Insecta</taxon>
        <taxon>Pterygota</taxon>
        <taxon>Neoptera</taxon>
        <taxon>Endopterygota</taxon>
        <taxon>Hymenoptera</taxon>
        <taxon>Apocrita</taxon>
        <taxon>Aculeata</taxon>
        <taxon>Apoidea</taxon>
        <taxon>Anthophila</taxon>
        <taxon>Apidae</taxon>
        <taxon>Habropoda</taxon>
    </lineage>
</organism>
<dbReference type="EMBL" id="KQ414583">
    <property type="protein sequence ID" value="KOC70684.1"/>
    <property type="molecule type" value="Genomic_DNA"/>
</dbReference>
<dbReference type="Proteomes" id="UP000053825">
    <property type="component" value="Unassembled WGS sequence"/>
</dbReference>
<keyword evidence="2" id="KW-1185">Reference proteome</keyword>
<accession>A0A0L7RIN1</accession>
<sequence length="210" mass="23171">MFGLACRDLSAEETSSGRRVGGDRRTVAFALKSADLSRAHGGRSSYKAKQPQPDPATTGILPLVASLARGTVLRCLYGVLCYSVYVPIFLYVDSAYRVSPCSLWENRRKQTRLSSHRVSPAHLLASLSFYRSDPFRNSRLPLSRIVAGFSGIFSSPRSRGEKTGDSYDVLASETIRYHSYTRRQGDSPDEAFLGNLLEIERADISVRGNG</sequence>
<gene>
    <name evidence="1" type="ORF">WH47_06724</name>
</gene>
<proteinExistence type="predicted"/>